<comment type="caution">
    <text evidence="1">The sequence shown here is derived from an EMBL/GenBank/DDBJ whole genome shotgun (WGS) entry which is preliminary data.</text>
</comment>
<gene>
    <name evidence="1" type="ORF">ONZ51_g9434</name>
</gene>
<name>A0AAD7TNX0_9APHY</name>
<dbReference type="EMBL" id="JAPEVG010000322">
    <property type="protein sequence ID" value="KAJ8468759.1"/>
    <property type="molecule type" value="Genomic_DNA"/>
</dbReference>
<organism evidence="1 2">
    <name type="scientific">Trametes cubensis</name>
    <dbReference type="NCBI Taxonomy" id="1111947"/>
    <lineage>
        <taxon>Eukaryota</taxon>
        <taxon>Fungi</taxon>
        <taxon>Dikarya</taxon>
        <taxon>Basidiomycota</taxon>
        <taxon>Agaricomycotina</taxon>
        <taxon>Agaricomycetes</taxon>
        <taxon>Polyporales</taxon>
        <taxon>Polyporaceae</taxon>
        <taxon>Trametes</taxon>
    </lineage>
</organism>
<reference evidence="1" key="1">
    <citation type="submission" date="2022-11" db="EMBL/GenBank/DDBJ databases">
        <title>Genome Sequence of Cubamyces cubensis.</title>
        <authorList>
            <person name="Buettner E."/>
        </authorList>
    </citation>
    <scope>NUCLEOTIDE SEQUENCE</scope>
    <source>
        <strain evidence="1">MPL-01</strain>
    </source>
</reference>
<dbReference type="Proteomes" id="UP001215151">
    <property type="component" value="Unassembled WGS sequence"/>
</dbReference>
<protein>
    <submittedName>
        <fullName evidence="1">Uncharacterized protein</fullName>
    </submittedName>
</protein>
<keyword evidence="2" id="KW-1185">Reference proteome</keyword>
<evidence type="ECO:0000313" key="2">
    <source>
        <dbReference type="Proteomes" id="UP001215151"/>
    </source>
</evidence>
<proteinExistence type="predicted"/>
<dbReference type="AlphaFoldDB" id="A0AAD7TNX0"/>
<evidence type="ECO:0000313" key="1">
    <source>
        <dbReference type="EMBL" id="KAJ8468759.1"/>
    </source>
</evidence>
<accession>A0AAD7TNX0</accession>
<sequence length="260" mass="27915">MPGSLSIEERVAYIQNLGNAEIALYSAGPIASANVVGGSTVAFLDGMDGGLRADVSNSTLLAQYAADIAYPGRLTGQRAAWNSEYIKALKNVGWVAHDIKYDTVRLQTGDCADTVPSDAEVSDISTYVTVDKLVIALAAGYLTGEEHGLFVKTIQSLQKDRDALKVFDSKSKYDDQAGFQLGVASQSGNSALLKMSMYKYSASQNISGSALFLIFGTQQITFYAAHQTMALDGTVYASVRETVKEKLGANIKQFIMSIKF</sequence>